<dbReference type="SUPFAM" id="SSF48452">
    <property type="entry name" value="TPR-like"/>
    <property type="match status" value="2"/>
</dbReference>
<keyword evidence="4" id="KW-0328">Glycosyltransferase</keyword>
<dbReference type="PANTHER" id="PTHR44998:SF1">
    <property type="entry name" value="UDP-N-ACETYLGLUCOSAMINE--PEPTIDE N-ACETYLGLUCOSAMINYLTRANSFERASE 110 KDA SUBUNIT"/>
    <property type="match status" value="1"/>
</dbReference>
<protein>
    <recommendedName>
        <fullName evidence="3">protein O-GlcNAc transferase</fullName>
        <ecNumber evidence="3">2.4.1.255</ecNumber>
    </recommendedName>
</protein>
<feature type="domain" description="O-GlcNAc transferase C-terminal" evidence="8">
    <location>
        <begin position="692"/>
        <end position="885"/>
    </location>
</feature>
<dbReference type="Gene3D" id="3.40.50.11380">
    <property type="match status" value="1"/>
</dbReference>
<dbReference type="EC" id="2.4.1.255" evidence="3"/>
<evidence type="ECO:0000259" key="8">
    <source>
        <dbReference type="Pfam" id="PF13844"/>
    </source>
</evidence>
<evidence type="ECO:0000256" key="7">
    <source>
        <dbReference type="ARBA" id="ARBA00022803"/>
    </source>
</evidence>
<reference evidence="9 10" key="1">
    <citation type="journal article" date="2019" name="Environ. Microbiol.">
        <title>At the nexus of three kingdoms: the genome of the mycorrhizal fungus Gigaspora margarita provides insights into plant, endobacterial and fungal interactions.</title>
        <authorList>
            <person name="Venice F."/>
            <person name="Ghignone S."/>
            <person name="Salvioli di Fossalunga A."/>
            <person name="Amselem J."/>
            <person name="Novero M."/>
            <person name="Xianan X."/>
            <person name="Sedzielewska Toro K."/>
            <person name="Morin E."/>
            <person name="Lipzen A."/>
            <person name="Grigoriev I.V."/>
            <person name="Henrissat B."/>
            <person name="Martin F.M."/>
            <person name="Bonfante P."/>
        </authorList>
    </citation>
    <scope>NUCLEOTIDE SEQUENCE [LARGE SCALE GENOMIC DNA]</scope>
    <source>
        <strain evidence="9 10">BEG34</strain>
    </source>
</reference>
<keyword evidence="5 9" id="KW-0808">Transferase</keyword>
<gene>
    <name evidence="9" type="ORF">F8M41_015313</name>
</gene>
<dbReference type="Pfam" id="PF13844">
    <property type="entry name" value="Glyco_transf_41"/>
    <property type="match status" value="2"/>
</dbReference>
<dbReference type="Proteomes" id="UP000439903">
    <property type="component" value="Unassembled WGS sequence"/>
</dbReference>
<name>A0A8H3WU95_GIGMA</name>
<dbReference type="EMBL" id="WTPW01003187">
    <property type="protein sequence ID" value="KAF0351468.1"/>
    <property type="molecule type" value="Genomic_DNA"/>
</dbReference>
<dbReference type="GO" id="GO:0097363">
    <property type="term" value="F:protein O-acetylglucosaminyltransferase activity"/>
    <property type="evidence" value="ECO:0007669"/>
    <property type="project" value="UniProtKB-EC"/>
</dbReference>
<dbReference type="Gene3D" id="3.40.50.2000">
    <property type="entry name" value="Glycogen Phosphorylase B"/>
    <property type="match status" value="1"/>
</dbReference>
<feature type="domain" description="O-GlcNAc transferase C-terminal" evidence="8">
    <location>
        <begin position="977"/>
        <end position="1135"/>
    </location>
</feature>
<dbReference type="PANTHER" id="PTHR44998">
    <property type="match status" value="1"/>
</dbReference>
<keyword evidence="6" id="KW-0677">Repeat</keyword>
<keyword evidence="7" id="KW-0802">TPR repeat</keyword>
<dbReference type="OrthoDB" id="421121at2759"/>
<dbReference type="GO" id="GO:0006493">
    <property type="term" value="P:protein O-linked glycosylation"/>
    <property type="evidence" value="ECO:0007669"/>
    <property type="project" value="TreeGrafter"/>
</dbReference>
<evidence type="ECO:0000256" key="5">
    <source>
        <dbReference type="ARBA" id="ARBA00022679"/>
    </source>
</evidence>
<keyword evidence="10" id="KW-1185">Reference proteome</keyword>
<proteinExistence type="inferred from homology"/>
<comment type="pathway">
    <text evidence="1">Protein modification; protein glycosylation.</text>
</comment>
<evidence type="ECO:0000256" key="4">
    <source>
        <dbReference type="ARBA" id="ARBA00022676"/>
    </source>
</evidence>
<evidence type="ECO:0000256" key="6">
    <source>
        <dbReference type="ARBA" id="ARBA00022737"/>
    </source>
</evidence>
<comment type="caution">
    <text evidence="9">The sequence shown here is derived from an EMBL/GenBank/DDBJ whole genome shotgun (WGS) entry which is preliminary data.</text>
</comment>
<dbReference type="Gene3D" id="1.25.40.10">
    <property type="entry name" value="Tetratricopeptide repeat domain"/>
    <property type="match status" value="2"/>
</dbReference>
<comment type="similarity">
    <text evidence="2">Belongs to the glycosyltransferase 41 family. O-GlcNAc transferase subfamily.</text>
</comment>
<evidence type="ECO:0000256" key="2">
    <source>
        <dbReference type="ARBA" id="ARBA00005386"/>
    </source>
</evidence>
<evidence type="ECO:0000256" key="3">
    <source>
        <dbReference type="ARBA" id="ARBA00011970"/>
    </source>
</evidence>
<sequence>MRKTTVPCCCAVAFFINKDAAVSSRQSLLTLLEGLQWSYVFSKGLKVSGVIAIRYLFALITRDIRRSLIILSPFISIIRVYQNYSMNQFPIMTDLPYSPLLPTDPNFWAWLDALLLEILMQHQAIPLSRQALNHLSALNNYYNGFTDIQVKIYGALAQAHELSGNWLEAINSHRNILALRPDNIDAMIGLAKCYNKNGDKSQFLSTSYDVIRIKPTNWEFANYLTDALTNDPSLIQEALDVLNHVLQHSPNTSIKMLDVGFIQSLFYHRAQLKKRNNDYFGALIDCFSVLEIALNGKSIKSFLDDIILCLGFSNYDPNQVPFIILPVNDSLRLLDLLFPTTSGLFPGHLGLTSQSDIRSAKKQVFGVLYEISSAFESHPKECHYFLNDVAPLSSISLLFLYLACACYPSAQIFFEIATMLNKITGVAACRQAAIGYLSEGIQLDPKNVDAYINLADCLYNDGNIPGMTEVYEKLLSFHVISDENHLIRFAFGCCYIGDIAKLTATWSNALLYYKRAHTLRPNDPIFLASLTQANTHVCYWKDRGGIGYHSVDSNGNLHRFQTVQKSGQMALVADIVEKAINDGAKFGKGIIEKSGGILALLTNLCSNLRDDDKSVKFFKSKAAKWRNQAFNLKNEGGWILRVIHHIIRRIQHKWYVDSYGGITQSSHALPPINVTPKLRSKYQRPVVPSGLEQPVATPIQPFYTFIYDLDPRQVRIICHRTALNIAYEGCTASWLDTCVFPPPPPPSPRLRVGYVSSDFKDHPLAHLMQSVFGMHDRNVVEVYCYSLSPNDGSIYRSKIEKGADKFYDCHAWTTESIVKQIVHDNIHILVNLNGYTAGDRNLIFAARPAPIQVTHMGFASSLGGLWTDYNIVDELVCPESQTSDYQFWNKSRDNDGDLLGEVDPEEDDKNWTYPEKIIYMPTTYFVNDHKQGFYEDNLSKGFYDDNIPGCILAKNHILRWFFEEDRRWDMRKQLFPHLTDDWVIFANFNQLYKIDPVIFKLWLRILERVPKSILWILNFPEEGAKNLLETARQWAGPNIASHIYFTDVADKKQHVVRGRIADLILDTPQVNAHTTACDILWSGTPMITLSGPEHKMCSRVASSICNATGFGDKMIVPDYQTYEDKAVEYANSVAYKYWFGCLLPGAQQRLHRNGVGELIELRKNIYLNRENIRLFDTQQAVKELEKGYVDAWVRWVNDNERNIHIKI</sequence>
<dbReference type="InterPro" id="IPR029489">
    <property type="entry name" value="OGT/SEC/SPY_C"/>
</dbReference>
<evidence type="ECO:0000313" key="10">
    <source>
        <dbReference type="Proteomes" id="UP000439903"/>
    </source>
</evidence>
<dbReference type="InterPro" id="IPR011990">
    <property type="entry name" value="TPR-like_helical_dom_sf"/>
</dbReference>
<dbReference type="SMART" id="SM00028">
    <property type="entry name" value="TPR"/>
    <property type="match status" value="4"/>
</dbReference>
<evidence type="ECO:0000256" key="1">
    <source>
        <dbReference type="ARBA" id="ARBA00004922"/>
    </source>
</evidence>
<dbReference type="AlphaFoldDB" id="A0A8H3WU95"/>
<dbReference type="InterPro" id="IPR019734">
    <property type="entry name" value="TPR_rpt"/>
</dbReference>
<evidence type="ECO:0000313" key="9">
    <source>
        <dbReference type="EMBL" id="KAF0351468.1"/>
    </source>
</evidence>
<organism evidence="9 10">
    <name type="scientific">Gigaspora margarita</name>
    <dbReference type="NCBI Taxonomy" id="4874"/>
    <lineage>
        <taxon>Eukaryota</taxon>
        <taxon>Fungi</taxon>
        <taxon>Fungi incertae sedis</taxon>
        <taxon>Mucoromycota</taxon>
        <taxon>Glomeromycotina</taxon>
        <taxon>Glomeromycetes</taxon>
        <taxon>Diversisporales</taxon>
        <taxon>Gigasporaceae</taxon>
        <taxon>Gigaspora</taxon>
    </lineage>
</organism>
<accession>A0A8H3WU95</accession>